<dbReference type="Pfam" id="PF03062">
    <property type="entry name" value="MBOAT"/>
    <property type="match status" value="1"/>
</dbReference>
<evidence type="ECO:0000256" key="6">
    <source>
        <dbReference type="ARBA" id="ARBA00023136"/>
    </source>
</evidence>
<feature type="transmembrane region" description="Helical" evidence="8">
    <location>
        <begin position="189"/>
        <end position="208"/>
    </location>
</feature>
<keyword evidence="4 8" id="KW-0812">Transmembrane</keyword>
<dbReference type="GO" id="GO:0042121">
    <property type="term" value="P:alginic acid biosynthetic process"/>
    <property type="evidence" value="ECO:0007669"/>
    <property type="project" value="InterPro"/>
</dbReference>
<keyword evidence="10" id="KW-1185">Reference proteome</keyword>
<keyword evidence="3 7" id="KW-1003">Cell membrane</keyword>
<comment type="similarity">
    <text evidence="2 7">Belongs to the membrane-bound acyltransferase family.</text>
</comment>
<feature type="transmembrane region" description="Helical" evidence="8">
    <location>
        <begin position="215"/>
        <end position="237"/>
    </location>
</feature>
<proteinExistence type="inferred from homology"/>
<reference evidence="9" key="1">
    <citation type="submission" date="2020-08" db="EMBL/GenBank/DDBJ databases">
        <title>Genome public.</title>
        <authorList>
            <person name="Liu C."/>
            <person name="Sun Q."/>
        </authorList>
    </citation>
    <scope>NUCLEOTIDE SEQUENCE</scope>
    <source>
        <strain evidence="9">NSJ-68</strain>
    </source>
</reference>
<feature type="transmembrane region" description="Helical" evidence="8">
    <location>
        <begin position="77"/>
        <end position="96"/>
    </location>
</feature>
<evidence type="ECO:0000313" key="10">
    <source>
        <dbReference type="Proteomes" id="UP000649345"/>
    </source>
</evidence>
<keyword evidence="7" id="KW-0808">Transferase</keyword>
<dbReference type="Proteomes" id="UP000649345">
    <property type="component" value="Unassembled WGS sequence"/>
</dbReference>
<feature type="transmembrane region" description="Helical" evidence="8">
    <location>
        <begin position="34"/>
        <end position="56"/>
    </location>
</feature>
<evidence type="ECO:0000256" key="7">
    <source>
        <dbReference type="PIRNR" id="PIRNR016636"/>
    </source>
</evidence>
<evidence type="ECO:0000256" key="8">
    <source>
        <dbReference type="SAM" id="Phobius"/>
    </source>
</evidence>
<evidence type="ECO:0000256" key="1">
    <source>
        <dbReference type="ARBA" id="ARBA00004651"/>
    </source>
</evidence>
<dbReference type="EMBL" id="JACOOR010000009">
    <property type="protein sequence ID" value="MBC5660935.1"/>
    <property type="molecule type" value="Genomic_DNA"/>
</dbReference>
<dbReference type="PANTHER" id="PTHR13285">
    <property type="entry name" value="ACYLTRANSFERASE"/>
    <property type="match status" value="1"/>
</dbReference>
<dbReference type="GO" id="GO:0005886">
    <property type="term" value="C:plasma membrane"/>
    <property type="evidence" value="ECO:0007669"/>
    <property type="project" value="UniProtKB-SubCell"/>
</dbReference>
<evidence type="ECO:0000256" key="5">
    <source>
        <dbReference type="ARBA" id="ARBA00022989"/>
    </source>
</evidence>
<gene>
    <name evidence="9" type="ORF">H8S44_14325</name>
</gene>
<dbReference type="AlphaFoldDB" id="A0A923LEZ6"/>
<dbReference type="InterPro" id="IPR028362">
    <property type="entry name" value="AlgI"/>
</dbReference>
<accession>A0A923LEZ6</accession>
<feature type="transmembrane region" description="Helical" evidence="8">
    <location>
        <begin position="434"/>
        <end position="455"/>
    </location>
</feature>
<dbReference type="PIRSF" id="PIRSF500217">
    <property type="entry name" value="AlgI"/>
    <property type="match status" value="1"/>
</dbReference>
<protein>
    <submittedName>
        <fullName evidence="9">MBOAT family protein</fullName>
    </submittedName>
</protein>
<keyword evidence="5 8" id="KW-1133">Transmembrane helix</keyword>
<comment type="caution">
    <text evidence="9">The sequence shown here is derived from an EMBL/GenBank/DDBJ whole genome shotgun (WGS) entry which is preliminary data.</text>
</comment>
<dbReference type="PIRSF" id="PIRSF016636">
    <property type="entry name" value="AlgI_DltB"/>
    <property type="match status" value="1"/>
</dbReference>
<sequence>MVFSSIVFLFAFLPPVLAVYYLAPGKLRNLVLLLASLIFYAWGEPVYCLLMGYSILWNYVMGLDIARQQEKGKRGKGSLALGVAVDLLILGFFKYYGFLAQNLEALLSVKLPALSLSLPIGLSFYTFQSISYLADVYRGKAKSQKNLISFGLYISMFPQLVAGPIVQYADVDAQLQSREMSRSRFGEGVRYFVVGLGKKVLLANNLGVMYREITALSSLSVLSAWLGVLAYTFQIYFDFSGYSDMAIGLGKMLGFEFQPNFRYPYWATSVTDFWRRWHISLSSWFREYVYIPLGGNRVSTGRHIFNLLVVWACTGLWHGASWNFVVWGLYYGLLLILEKYVLNRLGKGKKGKLPVVGRFYTLVLVMIGWVFFFSPNLQAAGTYLGLLVGQGAVGVVDGASLYYLTTGAVLFLLAALGSTPLPGALWRRLQESDWWDVLTVTGYLVIFLLAVAYLIHDTYNPFLYFRF</sequence>
<evidence type="ECO:0000256" key="3">
    <source>
        <dbReference type="ARBA" id="ARBA00022475"/>
    </source>
</evidence>
<dbReference type="InterPro" id="IPR051085">
    <property type="entry name" value="MB_O-acyltransferase"/>
</dbReference>
<feature type="transmembrane region" description="Helical" evidence="8">
    <location>
        <begin position="146"/>
        <end position="169"/>
    </location>
</feature>
<dbReference type="RefSeq" id="WP_186873879.1">
    <property type="nucleotide sequence ID" value="NZ_JACOOR010000009.1"/>
</dbReference>
<feature type="transmembrane region" description="Helical" evidence="8">
    <location>
        <begin position="359"/>
        <end position="381"/>
    </location>
</feature>
<feature type="transmembrane region" description="Helical" evidence="8">
    <location>
        <begin position="320"/>
        <end position="338"/>
    </location>
</feature>
<feature type="transmembrane region" description="Helical" evidence="8">
    <location>
        <begin position="401"/>
        <end position="422"/>
    </location>
</feature>
<dbReference type="InterPro" id="IPR004299">
    <property type="entry name" value="MBOAT_fam"/>
</dbReference>
<name>A0A923LEZ6_9FIRM</name>
<keyword evidence="6 7" id="KW-0472">Membrane</keyword>
<keyword evidence="7" id="KW-0012">Acyltransferase</keyword>
<feature type="transmembrane region" description="Helical" evidence="8">
    <location>
        <begin position="116"/>
        <end position="134"/>
    </location>
</feature>
<dbReference type="InterPro" id="IPR024194">
    <property type="entry name" value="Ac/AlaTfrase_AlgI/DltB"/>
</dbReference>
<dbReference type="GO" id="GO:0016746">
    <property type="term" value="F:acyltransferase activity"/>
    <property type="evidence" value="ECO:0007669"/>
    <property type="project" value="UniProtKB-KW"/>
</dbReference>
<evidence type="ECO:0000256" key="4">
    <source>
        <dbReference type="ARBA" id="ARBA00022692"/>
    </source>
</evidence>
<dbReference type="PANTHER" id="PTHR13285:SF18">
    <property type="entry name" value="PROTEIN-CYSTEINE N-PALMITOYLTRANSFERASE RASP"/>
    <property type="match status" value="1"/>
</dbReference>
<comment type="subcellular location">
    <subcellularLocation>
        <location evidence="1">Cell membrane</location>
        <topology evidence="1">Multi-pass membrane protein</topology>
    </subcellularLocation>
</comment>
<evidence type="ECO:0000256" key="2">
    <source>
        <dbReference type="ARBA" id="ARBA00010323"/>
    </source>
</evidence>
<evidence type="ECO:0000313" key="9">
    <source>
        <dbReference type="EMBL" id="MBC5660935.1"/>
    </source>
</evidence>
<organism evidence="9 10">
    <name type="scientific">Anaerosacchariphilus hominis</name>
    <dbReference type="NCBI Taxonomy" id="2763017"/>
    <lineage>
        <taxon>Bacteria</taxon>
        <taxon>Bacillati</taxon>
        <taxon>Bacillota</taxon>
        <taxon>Clostridia</taxon>
        <taxon>Lachnospirales</taxon>
        <taxon>Lachnospiraceae</taxon>
        <taxon>Anaerosacchariphilus</taxon>
    </lineage>
</organism>